<dbReference type="Bgee" id="ENSCPOG00000030272">
    <property type="expression patterns" value="Expressed in liver and 3 other cell types or tissues"/>
</dbReference>
<dbReference type="VEuPathDB" id="HostDB:ENSCPOG00000030272"/>
<dbReference type="InterPro" id="IPR050150">
    <property type="entry name" value="IgV_Light_Chain"/>
</dbReference>
<dbReference type="InterPro" id="IPR007110">
    <property type="entry name" value="Ig-like_dom"/>
</dbReference>
<dbReference type="InterPro" id="IPR013106">
    <property type="entry name" value="Ig_V-set"/>
</dbReference>
<dbReference type="InterPro" id="IPR013783">
    <property type="entry name" value="Ig-like_fold"/>
</dbReference>
<reference evidence="3" key="2">
    <citation type="submission" date="2025-08" db="UniProtKB">
        <authorList>
            <consortium name="Ensembl"/>
        </authorList>
    </citation>
    <scope>IDENTIFICATION</scope>
    <source>
        <strain evidence="3">2N</strain>
    </source>
</reference>
<accession>A0A286XFT3</accession>
<dbReference type="OMA" id="MICITRR"/>
<sequence length="105" mass="11520">MAWTTFFIGLLAHCTGSVASYVLTQPSSMSVSLGETASLTCEGDNIGIYYVYWYQQKPPKAPMLVMYSNNNRPPGIPDSFSSDNWGNTATLTITGVQAEDEADYY</sequence>
<dbReference type="SUPFAM" id="SSF48726">
    <property type="entry name" value="Immunoglobulin"/>
    <property type="match status" value="1"/>
</dbReference>
<dbReference type="Gene3D" id="2.60.40.10">
    <property type="entry name" value="Immunoglobulins"/>
    <property type="match status" value="1"/>
</dbReference>
<dbReference type="InterPro" id="IPR036179">
    <property type="entry name" value="Ig-like_dom_sf"/>
</dbReference>
<feature type="chain" id="PRO_5013194080" description="Ig-like domain-containing protein" evidence="1">
    <location>
        <begin position="20"/>
        <end position="105"/>
    </location>
</feature>
<dbReference type="Pfam" id="PF07686">
    <property type="entry name" value="V-set"/>
    <property type="match status" value="1"/>
</dbReference>
<organism evidence="3 4">
    <name type="scientific">Cavia porcellus</name>
    <name type="common">Guinea pig</name>
    <dbReference type="NCBI Taxonomy" id="10141"/>
    <lineage>
        <taxon>Eukaryota</taxon>
        <taxon>Metazoa</taxon>
        <taxon>Chordata</taxon>
        <taxon>Craniata</taxon>
        <taxon>Vertebrata</taxon>
        <taxon>Euteleostomi</taxon>
        <taxon>Mammalia</taxon>
        <taxon>Eutheria</taxon>
        <taxon>Euarchontoglires</taxon>
        <taxon>Glires</taxon>
        <taxon>Rodentia</taxon>
        <taxon>Hystricomorpha</taxon>
        <taxon>Caviidae</taxon>
        <taxon>Cavia</taxon>
    </lineage>
</organism>
<keyword evidence="4" id="KW-1185">Reference proteome</keyword>
<feature type="signal peptide" evidence="1">
    <location>
        <begin position="1"/>
        <end position="19"/>
    </location>
</feature>
<dbReference type="SMART" id="SM00406">
    <property type="entry name" value="IGv"/>
    <property type="match status" value="1"/>
</dbReference>
<dbReference type="AlphaFoldDB" id="A0A286XFT3"/>
<protein>
    <recommendedName>
        <fullName evidence="2">Ig-like domain-containing protein</fullName>
    </recommendedName>
</protein>
<name>A0A286XFT3_CAVPO</name>
<reference evidence="3" key="3">
    <citation type="submission" date="2025-09" db="UniProtKB">
        <authorList>
            <consortium name="Ensembl"/>
        </authorList>
    </citation>
    <scope>IDENTIFICATION</scope>
    <source>
        <strain evidence="3">2N</strain>
    </source>
</reference>
<keyword evidence="1" id="KW-0732">Signal</keyword>
<dbReference type="PANTHER" id="PTHR23267">
    <property type="entry name" value="IMMUNOGLOBULIN LIGHT CHAIN"/>
    <property type="match status" value="1"/>
</dbReference>
<feature type="domain" description="Ig-like" evidence="2">
    <location>
        <begin position="20"/>
        <end position="105"/>
    </location>
</feature>
<proteinExistence type="predicted"/>
<evidence type="ECO:0000259" key="2">
    <source>
        <dbReference type="PROSITE" id="PS50835"/>
    </source>
</evidence>
<evidence type="ECO:0000313" key="4">
    <source>
        <dbReference type="Proteomes" id="UP000005447"/>
    </source>
</evidence>
<dbReference type="PROSITE" id="PS50835">
    <property type="entry name" value="IG_LIKE"/>
    <property type="match status" value="1"/>
</dbReference>
<dbReference type="Ensembl" id="ENSCPOT00000042100.1">
    <property type="protein sequence ID" value="ENSCPOP00000024277.1"/>
    <property type="gene ID" value="ENSCPOG00000030272.1"/>
</dbReference>
<reference evidence="4" key="1">
    <citation type="journal article" date="2011" name="Nature">
        <title>A high-resolution map of human evolutionary constraint using 29 mammals.</title>
        <authorList>
            <person name="Lindblad-Toh K."/>
            <person name="Garber M."/>
            <person name="Zuk O."/>
            <person name="Lin M.F."/>
            <person name="Parker B.J."/>
            <person name="Washietl S."/>
            <person name="Kheradpour P."/>
            <person name="Ernst J."/>
            <person name="Jordan G."/>
            <person name="Mauceli E."/>
            <person name="Ward L.D."/>
            <person name="Lowe C.B."/>
            <person name="Holloway A.K."/>
            <person name="Clamp M."/>
            <person name="Gnerre S."/>
            <person name="Alfoldi J."/>
            <person name="Beal K."/>
            <person name="Chang J."/>
            <person name="Clawson H."/>
            <person name="Cuff J."/>
            <person name="Di Palma F."/>
            <person name="Fitzgerald S."/>
            <person name="Flicek P."/>
            <person name="Guttman M."/>
            <person name="Hubisz M.J."/>
            <person name="Jaffe D.B."/>
            <person name="Jungreis I."/>
            <person name="Kent W.J."/>
            <person name="Kostka D."/>
            <person name="Lara M."/>
            <person name="Martins A.L."/>
            <person name="Massingham T."/>
            <person name="Moltke I."/>
            <person name="Raney B.J."/>
            <person name="Rasmussen M.D."/>
            <person name="Robinson J."/>
            <person name="Stark A."/>
            <person name="Vilella A.J."/>
            <person name="Wen J."/>
            <person name="Xie X."/>
            <person name="Zody M.C."/>
            <person name="Baldwin J."/>
            <person name="Bloom T."/>
            <person name="Chin C.W."/>
            <person name="Heiman D."/>
            <person name="Nicol R."/>
            <person name="Nusbaum C."/>
            <person name="Young S."/>
            <person name="Wilkinson J."/>
            <person name="Worley K.C."/>
            <person name="Kovar C.L."/>
            <person name="Muzny D.M."/>
            <person name="Gibbs R.A."/>
            <person name="Cree A."/>
            <person name="Dihn H.H."/>
            <person name="Fowler G."/>
            <person name="Jhangiani S."/>
            <person name="Joshi V."/>
            <person name="Lee S."/>
            <person name="Lewis L.R."/>
            <person name="Nazareth L.V."/>
            <person name="Okwuonu G."/>
            <person name="Santibanez J."/>
            <person name="Warren W.C."/>
            <person name="Mardis E.R."/>
            <person name="Weinstock G.M."/>
            <person name="Wilson R.K."/>
            <person name="Delehaunty K."/>
            <person name="Dooling D."/>
            <person name="Fronik C."/>
            <person name="Fulton L."/>
            <person name="Fulton B."/>
            <person name="Graves T."/>
            <person name="Minx P."/>
            <person name="Sodergren E."/>
            <person name="Birney E."/>
            <person name="Margulies E.H."/>
            <person name="Herrero J."/>
            <person name="Green E.D."/>
            <person name="Haussler D."/>
            <person name="Siepel A."/>
            <person name="Goldman N."/>
            <person name="Pollard K.S."/>
            <person name="Pedersen J.S."/>
            <person name="Lander E.S."/>
            <person name="Kellis M."/>
        </authorList>
    </citation>
    <scope>NUCLEOTIDE SEQUENCE [LARGE SCALE GENOMIC DNA]</scope>
    <source>
        <strain evidence="4">2N</strain>
    </source>
</reference>
<dbReference type="GeneTree" id="ENSGT00940000162558"/>
<evidence type="ECO:0000313" key="3">
    <source>
        <dbReference type="Ensembl" id="ENSCPOP00000024277.1"/>
    </source>
</evidence>
<dbReference type="Proteomes" id="UP000005447">
    <property type="component" value="Unassembled WGS sequence"/>
</dbReference>
<evidence type="ECO:0000256" key="1">
    <source>
        <dbReference type="SAM" id="SignalP"/>
    </source>
</evidence>
<dbReference type="EMBL" id="AAKN02007209">
    <property type="status" value="NOT_ANNOTATED_CDS"/>
    <property type="molecule type" value="Genomic_DNA"/>
</dbReference>